<keyword evidence="2" id="KW-1185">Reference proteome</keyword>
<evidence type="ECO:0008006" key="3">
    <source>
        <dbReference type="Google" id="ProtNLM"/>
    </source>
</evidence>
<gene>
    <name evidence="1" type="ORF">LTRI10_LOCUS12395</name>
</gene>
<name>A0AAV2DAP2_9ROSI</name>
<organism evidence="1 2">
    <name type="scientific">Linum trigynum</name>
    <dbReference type="NCBI Taxonomy" id="586398"/>
    <lineage>
        <taxon>Eukaryota</taxon>
        <taxon>Viridiplantae</taxon>
        <taxon>Streptophyta</taxon>
        <taxon>Embryophyta</taxon>
        <taxon>Tracheophyta</taxon>
        <taxon>Spermatophyta</taxon>
        <taxon>Magnoliopsida</taxon>
        <taxon>eudicotyledons</taxon>
        <taxon>Gunneridae</taxon>
        <taxon>Pentapetalae</taxon>
        <taxon>rosids</taxon>
        <taxon>fabids</taxon>
        <taxon>Malpighiales</taxon>
        <taxon>Linaceae</taxon>
        <taxon>Linum</taxon>
    </lineage>
</organism>
<reference evidence="1 2" key="1">
    <citation type="submission" date="2024-04" db="EMBL/GenBank/DDBJ databases">
        <authorList>
            <person name="Fracassetti M."/>
        </authorList>
    </citation>
    <scope>NUCLEOTIDE SEQUENCE [LARGE SCALE GENOMIC DNA]</scope>
</reference>
<evidence type="ECO:0000313" key="2">
    <source>
        <dbReference type="Proteomes" id="UP001497516"/>
    </source>
</evidence>
<evidence type="ECO:0000313" key="1">
    <source>
        <dbReference type="EMBL" id="CAL1370177.1"/>
    </source>
</evidence>
<proteinExistence type="predicted"/>
<protein>
    <recommendedName>
        <fullName evidence="3">Secreted protein</fullName>
    </recommendedName>
</protein>
<sequence>MSPPPTSLFVSLVSTSFSGDSFPSDASNSSPTLISFFSLFSFPGESLRVVFFFDGGQAAVAATRASAKLAISFLPTVIVLKGAAVEVNPCNGDIAGAGKRPEVSPSRAPTI</sequence>
<dbReference type="EMBL" id="OZ034815">
    <property type="protein sequence ID" value="CAL1370177.1"/>
    <property type="molecule type" value="Genomic_DNA"/>
</dbReference>
<dbReference type="Proteomes" id="UP001497516">
    <property type="component" value="Chromosome 2"/>
</dbReference>
<accession>A0AAV2DAP2</accession>
<dbReference type="AlphaFoldDB" id="A0AAV2DAP2"/>